<evidence type="ECO:0000256" key="10">
    <source>
        <dbReference type="PROSITE-ProRule" id="PRU00042"/>
    </source>
</evidence>
<feature type="compositionally biased region" description="Basic and acidic residues" evidence="11">
    <location>
        <begin position="767"/>
        <end position="779"/>
    </location>
</feature>
<gene>
    <name evidence="13" type="primary">106087890</name>
</gene>
<dbReference type="FunFam" id="3.30.160.60:FF:000690">
    <property type="entry name" value="Zinc finger protein 354C"/>
    <property type="match status" value="1"/>
</dbReference>
<dbReference type="Pfam" id="PF00096">
    <property type="entry name" value="zf-C2H2"/>
    <property type="match status" value="7"/>
</dbReference>
<dbReference type="Gene3D" id="3.30.160.60">
    <property type="entry name" value="Classic Zinc Finger"/>
    <property type="match status" value="16"/>
</dbReference>
<dbReference type="GO" id="GO:0040029">
    <property type="term" value="P:epigenetic regulation of gene expression"/>
    <property type="evidence" value="ECO:0007669"/>
    <property type="project" value="UniProtKB-ARBA"/>
</dbReference>
<dbReference type="FunFam" id="3.30.160.60:FF:000688">
    <property type="entry name" value="zinc finger protein 197 isoform X1"/>
    <property type="match status" value="1"/>
</dbReference>
<feature type="domain" description="C2H2-type" evidence="12">
    <location>
        <begin position="476"/>
        <end position="503"/>
    </location>
</feature>
<dbReference type="AlphaFoldDB" id="A0A1I8Q5W4"/>
<sequence>MDKYMDYIKYGDILISPSLHYKEDYILRCCECNNYYTIFEELLTHLTTHHNNDLVQENIDTDVKAHGSQEGDMVFGENDPLIMQTSYLNVFKVEMEDPSSQAHEREKFIEKENCVDSDNDGSESSVNREHKYNIEEYDTGESLDDSNRVEENDKDKLFSCNECGSKLKTRKGLRRHTKLHLRDIQEFKCHYCGTAFKTLGAMNNHLKKHGENETAETSASDNDNDIDDWPPHNITRDCRTENAAEGVEKCEEYKSIISQAMDDHEEKPHVCTQCGSRLKTRKSLKRHLRIHLRQPIENNPETKITTKYECEFCKKLFQQSSSLKDHLRTHTGEQPYLCSECGKAFKSLSNMKQHLLRHGTDRPYECPDCPKKFPCLSDLASHKAVHTKNKSHVCDICGSGFVKPYLLKKHKMYHNGEKNHKCDYCDMRFVLADHCRRHMRTHTGEKPYKCKYCDRGFAQSNDLIKHLRGHLGDNVYRCNLCPQGFRLQGDLRTHFNTHKNDNEETKLENLQALKEDELRIQMKFGLVKQQQIKKNNKYKHYALKSWRRQKIELFSRPNNAIMDKYTDYIKFGDILISPSLHFEDDYILRCCECNEYYSNIEELLIHCTVQHSDELVQEEDMDTDFKIHGLEEGETILKVEIEEYFQTGEREMFFETQDYIGTDNDGYESSRKSICYSSLNKEHISDLEENDTEKSLEDGNTVEENSGQEDYNEKLLARNEWDMSLKSLTGPKRHTKTPVRKINELKCQYCSKAFKTVCTMKKHLKKHRDENGTGTRDYENESDQWSSLSTSRDRKPQGNVVNYSENKSIISQTKEYKNGDHKENSHLCNQCSSRFKTPRGLERHLRNHLRQSGGNNTESKSTSKPVCKLCNKQFAQTSCLKTHLRTHTGEKPYLCPECGKTFRSLSNMKQHLRRHGTERPYECPDCPTKFPCITDLVSHRAVHTKIRPHVCDICGSGFGKPYLLKVHKIYHGERKHKCDYCDMRFFVPEQYKRHMRTHTGEKPFQCKFCDKAFAQRNVLITHLRVHLGDKVYRCNLCPQGFRRQGDLRTHFNTHTNDDEETKERNLKALREEDLRMQMKFGTTTTIS</sequence>
<evidence type="ECO:0000256" key="6">
    <source>
        <dbReference type="ARBA" id="ARBA00023015"/>
    </source>
</evidence>
<dbReference type="PROSITE" id="PS50157">
    <property type="entry name" value="ZINC_FINGER_C2H2_2"/>
    <property type="match status" value="19"/>
</dbReference>
<proteinExistence type="predicted"/>
<dbReference type="SMART" id="SM00355">
    <property type="entry name" value="ZnF_C2H2"/>
    <property type="match status" value="21"/>
</dbReference>
<dbReference type="GO" id="GO:0003690">
    <property type="term" value="F:double-stranded DNA binding"/>
    <property type="evidence" value="ECO:0007669"/>
    <property type="project" value="UniProtKB-ARBA"/>
</dbReference>
<evidence type="ECO:0000256" key="5">
    <source>
        <dbReference type="ARBA" id="ARBA00022833"/>
    </source>
</evidence>
<evidence type="ECO:0000313" key="13">
    <source>
        <dbReference type="EnsemblMetazoa" id="SCAU014197-PA"/>
    </source>
</evidence>
<feature type="compositionally biased region" description="Acidic residues" evidence="11">
    <location>
        <begin position="135"/>
        <end position="144"/>
    </location>
</feature>
<evidence type="ECO:0000256" key="7">
    <source>
        <dbReference type="ARBA" id="ARBA00023125"/>
    </source>
</evidence>
<evidence type="ECO:0000256" key="1">
    <source>
        <dbReference type="ARBA" id="ARBA00004123"/>
    </source>
</evidence>
<evidence type="ECO:0000256" key="8">
    <source>
        <dbReference type="ARBA" id="ARBA00023163"/>
    </source>
</evidence>
<feature type="domain" description="C2H2-type" evidence="12">
    <location>
        <begin position="364"/>
        <end position="391"/>
    </location>
</feature>
<evidence type="ECO:0000313" key="14">
    <source>
        <dbReference type="Proteomes" id="UP000095300"/>
    </source>
</evidence>
<feature type="domain" description="C2H2-type" evidence="12">
    <location>
        <begin position="308"/>
        <end position="335"/>
    </location>
</feature>
<feature type="domain" description="C2H2-type" evidence="12">
    <location>
        <begin position="448"/>
        <end position="475"/>
    </location>
</feature>
<dbReference type="InterPro" id="IPR013087">
    <property type="entry name" value="Znf_C2H2_type"/>
</dbReference>
<protein>
    <recommendedName>
        <fullName evidence="12">C2H2-type domain-containing protein</fullName>
    </recommendedName>
</protein>
<evidence type="ECO:0000256" key="2">
    <source>
        <dbReference type="ARBA" id="ARBA00022723"/>
    </source>
</evidence>
<organism evidence="13 14">
    <name type="scientific">Stomoxys calcitrans</name>
    <name type="common">Stable fly</name>
    <name type="synonym">Conops calcitrans</name>
    <dbReference type="NCBI Taxonomy" id="35570"/>
    <lineage>
        <taxon>Eukaryota</taxon>
        <taxon>Metazoa</taxon>
        <taxon>Ecdysozoa</taxon>
        <taxon>Arthropoda</taxon>
        <taxon>Hexapoda</taxon>
        <taxon>Insecta</taxon>
        <taxon>Pterygota</taxon>
        <taxon>Neoptera</taxon>
        <taxon>Endopterygota</taxon>
        <taxon>Diptera</taxon>
        <taxon>Brachycera</taxon>
        <taxon>Muscomorpha</taxon>
        <taxon>Muscoidea</taxon>
        <taxon>Muscidae</taxon>
        <taxon>Stomoxys</taxon>
    </lineage>
</organism>
<dbReference type="Pfam" id="PF13912">
    <property type="entry name" value="zf-C2H2_6"/>
    <property type="match status" value="1"/>
</dbReference>
<comment type="subcellular location">
    <subcellularLocation>
        <location evidence="1">Nucleus</location>
    </subcellularLocation>
</comment>
<evidence type="ECO:0000256" key="4">
    <source>
        <dbReference type="ARBA" id="ARBA00022771"/>
    </source>
</evidence>
<reference evidence="13" key="1">
    <citation type="submission" date="2020-05" db="UniProtKB">
        <authorList>
            <consortium name="EnsemblMetazoa"/>
        </authorList>
    </citation>
    <scope>IDENTIFICATION</scope>
    <source>
        <strain evidence="13">USDA</strain>
    </source>
</reference>
<evidence type="ECO:0000256" key="9">
    <source>
        <dbReference type="ARBA" id="ARBA00023242"/>
    </source>
</evidence>
<dbReference type="KEGG" id="scac:106087890"/>
<feature type="domain" description="C2H2-type" evidence="12">
    <location>
        <begin position="187"/>
        <end position="214"/>
    </location>
</feature>
<keyword evidence="14" id="KW-1185">Reference proteome</keyword>
<feature type="domain" description="C2H2-type" evidence="12">
    <location>
        <begin position="158"/>
        <end position="185"/>
    </location>
</feature>
<feature type="domain" description="C2H2-type" evidence="12">
    <location>
        <begin position="745"/>
        <end position="772"/>
    </location>
</feature>
<dbReference type="SUPFAM" id="SSF57667">
    <property type="entry name" value="beta-beta-alpha zinc fingers"/>
    <property type="match status" value="11"/>
</dbReference>
<feature type="domain" description="C2H2-type" evidence="12">
    <location>
        <begin position="893"/>
        <end position="920"/>
    </location>
</feature>
<feature type="domain" description="C2H2-type" evidence="12">
    <location>
        <begin position="1032"/>
        <end position="1059"/>
    </location>
</feature>
<feature type="domain" description="C2H2-type" evidence="12">
    <location>
        <begin position="336"/>
        <end position="363"/>
    </location>
</feature>
<accession>A0A1I8Q5W4</accession>
<dbReference type="GO" id="GO:0008270">
    <property type="term" value="F:zinc ion binding"/>
    <property type="evidence" value="ECO:0007669"/>
    <property type="project" value="UniProtKB-KW"/>
</dbReference>
<dbReference type="STRING" id="35570.A0A1I8Q5W4"/>
<keyword evidence="5" id="KW-0862">Zinc</keyword>
<feature type="compositionally biased region" description="Polar residues" evidence="11">
    <location>
        <begin position="799"/>
        <end position="809"/>
    </location>
</feature>
<feature type="region of interest" description="Disordered" evidence="11">
    <location>
        <begin position="210"/>
        <end position="233"/>
    </location>
</feature>
<feature type="domain" description="C2H2-type" evidence="12">
    <location>
        <begin position="865"/>
        <end position="892"/>
    </location>
</feature>
<dbReference type="PANTHER" id="PTHR24379:SF130">
    <property type="entry name" value="ZINC FINGER Y-CHROMOSOMAL PROTEIN 2"/>
    <property type="match status" value="1"/>
</dbReference>
<feature type="domain" description="C2H2-type" evidence="12">
    <location>
        <begin position="976"/>
        <end position="1003"/>
    </location>
</feature>
<dbReference type="GO" id="GO:0030674">
    <property type="term" value="F:protein-macromolecule adaptor activity"/>
    <property type="evidence" value="ECO:0007669"/>
    <property type="project" value="UniProtKB-ARBA"/>
</dbReference>
<dbReference type="FunFam" id="3.30.160.60:FF:000064">
    <property type="entry name" value="Early growth response protein 3"/>
    <property type="match status" value="1"/>
</dbReference>
<feature type="compositionally biased region" description="Basic and acidic residues" evidence="11">
    <location>
        <begin position="686"/>
        <end position="697"/>
    </location>
</feature>
<evidence type="ECO:0000259" key="12">
    <source>
        <dbReference type="PROSITE" id="PS50157"/>
    </source>
</evidence>
<dbReference type="GO" id="GO:0000785">
    <property type="term" value="C:chromatin"/>
    <property type="evidence" value="ECO:0007669"/>
    <property type="project" value="UniProtKB-ARBA"/>
</dbReference>
<keyword evidence="7" id="KW-0238">DNA-binding</keyword>
<dbReference type="EnsemblMetazoa" id="SCAU014197-RA">
    <property type="protein sequence ID" value="SCAU014197-PA"/>
    <property type="gene ID" value="SCAU014197"/>
</dbReference>
<dbReference type="Proteomes" id="UP000095300">
    <property type="component" value="Unassembled WGS sequence"/>
</dbReference>
<feature type="domain" description="C2H2-type" evidence="12">
    <location>
        <begin position="949"/>
        <end position="976"/>
    </location>
</feature>
<dbReference type="Pfam" id="PF13894">
    <property type="entry name" value="zf-C2H2_4"/>
    <property type="match status" value="1"/>
</dbReference>
<keyword evidence="8" id="KW-0804">Transcription</keyword>
<keyword evidence="3" id="KW-0677">Repeat</keyword>
<feature type="domain" description="C2H2-type" evidence="12">
    <location>
        <begin position="420"/>
        <end position="447"/>
    </location>
</feature>
<feature type="domain" description="C2H2-type" evidence="12">
    <location>
        <begin position="392"/>
        <end position="419"/>
    </location>
</feature>
<evidence type="ECO:0000256" key="11">
    <source>
        <dbReference type="SAM" id="MobiDB-lite"/>
    </source>
</evidence>
<dbReference type="GO" id="GO:0005634">
    <property type="term" value="C:nucleus"/>
    <property type="evidence" value="ECO:0007669"/>
    <property type="project" value="UniProtKB-SubCell"/>
</dbReference>
<feature type="domain" description="C2H2-type" evidence="12">
    <location>
        <begin position="1004"/>
        <end position="1031"/>
    </location>
</feature>
<evidence type="ECO:0000256" key="3">
    <source>
        <dbReference type="ARBA" id="ARBA00022737"/>
    </source>
</evidence>
<feature type="domain" description="C2H2-type" evidence="12">
    <location>
        <begin position="269"/>
        <end position="296"/>
    </location>
</feature>
<dbReference type="PROSITE" id="PS00028">
    <property type="entry name" value="ZINC_FINGER_C2H2_1"/>
    <property type="match status" value="21"/>
</dbReference>
<dbReference type="GO" id="GO:0003682">
    <property type="term" value="F:chromatin binding"/>
    <property type="evidence" value="ECO:0007669"/>
    <property type="project" value="UniProtKB-ARBA"/>
</dbReference>
<feature type="region of interest" description="Disordered" evidence="11">
    <location>
        <begin position="763"/>
        <end position="809"/>
    </location>
</feature>
<name>A0A1I8Q5W4_STOCA</name>
<feature type="region of interest" description="Disordered" evidence="11">
    <location>
        <begin position="112"/>
        <end position="147"/>
    </location>
</feature>
<dbReference type="FunFam" id="3.30.160.60:FF:000710">
    <property type="entry name" value="Zinc finger protein 768"/>
    <property type="match status" value="1"/>
</dbReference>
<keyword evidence="2" id="KW-0479">Metal-binding</keyword>
<keyword evidence="9" id="KW-0539">Nucleus</keyword>
<feature type="region of interest" description="Disordered" evidence="11">
    <location>
        <begin position="686"/>
        <end position="710"/>
    </location>
</feature>
<dbReference type="Pfam" id="PF13465">
    <property type="entry name" value="zf-H2C2_2"/>
    <property type="match status" value="1"/>
</dbReference>
<dbReference type="GO" id="GO:0043565">
    <property type="term" value="F:sequence-specific DNA binding"/>
    <property type="evidence" value="ECO:0007669"/>
    <property type="project" value="UniProtKB-ARBA"/>
</dbReference>
<dbReference type="OrthoDB" id="1095242at2759"/>
<keyword evidence="4 10" id="KW-0863">Zinc-finger</keyword>
<dbReference type="FunFam" id="3.30.160.60:FF:000446">
    <property type="entry name" value="Zinc finger protein"/>
    <property type="match status" value="3"/>
</dbReference>
<dbReference type="FunFam" id="3.30.160.60:FF:000744">
    <property type="entry name" value="zinc finger E-box-binding homeobox 1"/>
    <property type="match status" value="1"/>
</dbReference>
<feature type="domain" description="C2H2-type" evidence="12">
    <location>
        <begin position="921"/>
        <end position="948"/>
    </location>
</feature>
<feature type="domain" description="C2H2-type" evidence="12">
    <location>
        <begin position="826"/>
        <end position="853"/>
    </location>
</feature>
<dbReference type="VEuPathDB" id="VectorBase:SCAU014197"/>
<dbReference type="InterPro" id="IPR036236">
    <property type="entry name" value="Znf_C2H2_sf"/>
</dbReference>
<dbReference type="PANTHER" id="PTHR24379">
    <property type="entry name" value="KRAB AND ZINC FINGER DOMAIN-CONTAINING"/>
    <property type="match status" value="1"/>
</dbReference>
<keyword evidence="6" id="KW-0805">Transcription regulation</keyword>